<dbReference type="Proteomes" id="UP000306918">
    <property type="component" value="Unassembled WGS sequence"/>
</dbReference>
<evidence type="ECO:0000256" key="3">
    <source>
        <dbReference type="ARBA" id="ARBA00022679"/>
    </source>
</evidence>
<organism evidence="8 9">
    <name type="scientific">Niastella caeni</name>
    <dbReference type="NCBI Taxonomy" id="2569763"/>
    <lineage>
        <taxon>Bacteria</taxon>
        <taxon>Pseudomonadati</taxon>
        <taxon>Bacteroidota</taxon>
        <taxon>Chitinophagia</taxon>
        <taxon>Chitinophagales</taxon>
        <taxon>Chitinophagaceae</taxon>
        <taxon>Niastella</taxon>
    </lineage>
</organism>
<feature type="domain" description="Methyltransferase small" evidence="6">
    <location>
        <begin position="136"/>
        <end position="223"/>
    </location>
</feature>
<name>A0A4S8HYJ2_9BACT</name>
<dbReference type="SUPFAM" id="SSF53335">
    <property type="entry name" value="S-adenosyl-L-methionine-dependent methyltransferases"/>
    <property type="match status" value="1"/>
</dbReference>
<evidence type="ECO:0000259" key="6">
    <source>
        <dbReference type="Pfam" id="PF05175"/>
    </source>
</evidence>
<dbReference type="InterPro" id="IPR029063">
    <property type="entry name" value="SAM-dependent_MTases_sf"/>
</dbReference>
<sequence length="309" mass="34520">MTLQEAQQQLQTSLHELYDNREAANIADWVMEHVTGMRKIDRIMHKQSLLSPDRIAQLKQYTQELLTNKPVQYVLHEAWFCGMPFYVDESVLIPRPETEELVEWVVAEVGNRSRTKAGAIGNKDSSYLVPPTSYLSILDIGTGSGCIPIALKKKLPEATIYACDVSEQALAVAAKNAAAQQTPIQFLPVDFLDAAAWSKLPAVGIIVSNPPYIPQHNKNSMLQNVLAYEPHLALFVPNEDPLLFYDAIARFAQQKLLPGGSIFAEIHEDLGEQTKTLFESKGFKAEVKKDFQGKERMVKAEIKNGNDIL</sequence>
<comment type="catalytic activity">
    <reaction evidence="5">
        <text>L-glutaminyl-[peptide chain release factor] + S-adenosyl-L-methionine = N(5)-methyl-L-glutaminyl-[peptide chain release factor] + S-adenosyl-L-homocysteine + H(+)</text>
        <dbReference type="Rhea" id="RHEA:42896"/>
        <dbReference type="Rhea" id="RHEA-COMP:10271"/>
        <dbReference type="Rhea" id="RHEA-COMP:10272"/>
        <dbReference type="ChEBI" id="CHEBI:15378"/>
        <dbReference type="ChEBI" id="CHEBI:30011"/>
        <dbReference type="ChEBI" id="CHEBI:57856"/>
        <dbReference type="ChEBI" id="CHEBI:59789"/>
        <dbReference type="ChEBI" id="CHEBI:61891"/>
        <dbReference type="EC" id="2.1.1.297"/>
    </reaction>
</comment>
<dbReference type="InterPro" id="IPR004556">
    <property type="entry name" value="HemK-like"/>
</dbReference>
<dbReference type="GO" id="GO:0032259">
    <property type="term" value="P:methylation"/>
    <property type="evidence" value="ECO:0007669"/>
    <property type="project" value="UniProtKB-KW"/>
</dbReference>
<evidence type="ECO:0000313" key="8">
    <source>
        <dbReference type="EMBL" id="THU39899.1"/>
    </source>
</evidence>
<dbReference type="AlphaFoldDB" id="A0A4S8HYJ2"/>
<evidence type="ECO:0000259" key="7">
    <source>
        <dbReference type="Pfam" id="PF17827"/>
    </source>
</evidence>
<evidence type="ECO:0000256" key="5">
    <source>
        <dbReference type="ARBA" id="ARBA00048391"/>
    </source>
</evidence>
<protein>
    <recommendedName>
        <fullName evidence="1">peptide chain release factor N(5)-glutamine methyltransferase</fullName>
        <ecNumber evidence="1">2.1.1.297</ecNumber>
    </recommendedName>
</protein>
<dbReference type="EC" id="2.1.1.297" evidence="1"/>
<dbReference type="PROSITE" id="PS00092">
    <property type="entry name" value="N6_MTASE"/>
    <property type="match status" value="1"/>
</dbReference>
<keyword evidence="2 8" id="KW-0489">Methyltransferase</keyword>
<dbReference type="OrthoDB" id="9800643at2"/>
<dbReference type="InterPro" id="IPR002052">
    <property type="entry name" value="DNA_methylase_N6_adenine_CS"/>
</dbReference>
<dbReference type="Pfam" id="PF05175">
    <property type="entry name" value="MTS"/>
    <property type="match status" value="1"/>
</dbReference>
<dbReference type="GO" id="GO:0102559">
    <property type="term" value="F:peptide chain release factor N(5)-glutamine methyltransferase activity"/>
    <property type="evidence" value="ECO:0007669"/>
    <property type="project" value="UniProtKB-EC"/>
</dbReference>
<comment type="caution">
    <text evidence="8">The sequence shown here is derived from an EMBL/GenBank/DDBJ whole genome shotgun (WGS) entry which is preliminary data.</text>
</comment>
<dbReference type="Gene3D" id="3.40.50.150">
    <property type="entry name" value="Vaccinia Virus protein VP39"/>
    <property type="match status" value="1"/>
</dbReference>
<keyword evidence="4" id="KW-0949">S-adenosyl-L-methionine</keyword>
<dbReference type="InterPro" id="IPR007848">
    <property type="entry name" value="Small_mtfrase_dom"/>
</dbReference>
<dbReference type="InterPro" id="IPR050320">
    <property type="entry name" value="N5-glutamine_MTase"/>
</dbReference>
<evidence type="ECO:0000256" key="4">
    <source>
        <dbReference type="ARBA" id="ARBA00022691"/>
    </source>
</evidence>
<evidence type="ECO:0000313" key="9">
    <source>
        <dbReference type="Proteomes" id="UP000306918"/>
    </source>
</evidence>
<dbReference type="NCBIfam" id="TIGR00536">
    <property type="entry name" value="hemK_fam"/>
    <property type="match status" value="1"/>
</dbReference>
<dbReference type="InterPro" id="IPR019874">
    <property type="entry name" value="RF_methyltr_PrmC"/>
</dbReference>
<evidence type="ECO:0000256" key="1">
    <source>
        <dbReference type="ARBA" id="ARBA00012771"/>
    </source>
</evidence>
<dbReference type="CDD" id="cd02440">
    <property type="entry name" value="AdoMet_MTases"/>
    <property type="match status" value="1"/>
</dbReference>
<dbReference type="NCBIfam" id="TIGR03534">
    <property type="entry name" value="RF_mod_PrmC"/>
    <property type="match status" value="1"/>
</dbReference>
<dbReference type="RefSeq" id="WP_136576655.1">
    <property type="nucleotide sequence ID" value="NZ_STFF01000002.1"/>
</dbReference>
<accession>A0A4S8HYJ2</accession>
<keyword evidence="3 8" id="KW-0808">Transferase</keyword>
<dbReference type="PANTHER" id="PTHR18895">
    <property type="entry name" value="HEMK METHYLTRANSFERASE"/>
    <property type="match status" value="1"/>
</dbReference>
<dbReference type="PANTHER" id="PTHR18895:SF74">
    <property type="entry name" value="MTRF1L RELEASE FACTOR GLUTAMINE METHYLTRANSFERASE"/>
    <property type="match status" value="1"/>
</dbReference>
<dbReference type="Gene3D" id="1.10.8.10">
    <property type="entry name" value="DNA helicase RuvA subunit, C-terminal domain"/>
    <property type="match status" value="1"/>
</dbReference>
<gene>
    <name evidence="8" type="primary">prmC</name>
    <name evidence="8" type="ORF">FAM09_08365</name>
</gene>
<feature type="domain" description="Release factor glutamine methyltransferase N-terminal" evidence="7">
    <location>
        <begin position="5"/>
        <end position="75"/>
    </location>
</feature>
<dbReference type="InterPro" id="IPR040758">
    <property type="entry name" value="PrmC_N"/>
</dbReference>
<evidence type="ECO:0000256" key="2">
    <source>
        <dbReference type="ARBA" id="ARBA00022603"/>
    </source>
</evidence>
<dbReference type="Pfam" id="PF17827">
    <property type="entry name" value="PrmC_N"/>
    <property type="match status" value="1"/>
</dbReference>
<dbReference type="GO" id="GO:0003676">
    <property type="term" value="F:nucleic acid binding"/>
    <property type="evidence" value="ECO:0007669"/>
    <property type="project" value="InterPro"/>
</dbReference>
<proteinExistence type="predicted"/>
<reference evidence="8 9" key="1">
    <citation type="submission" date="2019-04" db="EMBL/GenBank/DDBJ databases">
        <title>Niastella caeni sp. nov., isolated from activated sludge.</title>
        <authorList>
            <person name="Sheng M."/>
        </authorList>
    </citation>
    <scope>NUCLEOTIDE SEQUENCE [LARGE SCALE GENOMIC DNA]</scope>
    <source>
        <strain evidence="8 9">HX-2-15</strain>
    </source>
</reference>
<dbReference type="EMBL" id="STFF01000002">
    <property type="protein sequence ID" value="THU39899.1"/>
    <property type="molecule type" value="Genomic_DNA"/>
</dbReference>
<keyword evidence="9" id="KW-1185">Reference proteome</keyword>